<dbReference type="InParanoid" id="A7TEQ6"/>
<dbReference type="HOGENOM" id="CLU_1950441_0_0_1"/>
<dbReference type="AlphaFoldDB" id="A7TEQ6"/>
<dbReference type="EMBL" id="DS480381">
    <property type="protein sequence ID" value="EDO19152.1"/>
    <property type="molecule type" value="Genomic_DNA"/>
</dbReference>
<dbReference type="PhylomeDB" id="A7TEQ6"/>
<sequence>MEKDLRKLKIPVRTTNISSPNTDNLLNSANDKENFSFGNPKLFLCEQNQPSALLLNSNEQQEHKLDDEIFNQIKVKCKNLTAIKHRYKIKVKLEGNLSLSEIAGIYKFGKFCIFCADHPINIKTHRCTK</sequence>
<evidence type="ECO:0000313" key="1">
    <source>
        <dbReference type="EMBL" id="EDO19152.1"/>
    </source>
</evidence>
<dbReference type="GeneID" id="5547490"/>
<proteinExistence type="predicted"/>
<keyword evidence="2" id="KW-1185">Reference proteome</keyword>
<protein>
    <submittedName>
        <fullName evidence="1">Uncharacterized protein</fullName>
    </submittedName>
</protein>
<evidence type="ECO:0000313" key="2">
    <source>
        <dbReference type="Proteomes" id="UP000000267"/>
    </source>
</evidence>
<reference evidence="1" key="1">
    <citation type="journal article" date="2007" name="Proc. Natl. Acad. Sci. U.S.A.">
        <title>Independent sorting-out of thousands of duplicated gene pairs in two yeast species descended from a whole-genome duplication.</title>
        <authorList>
            <person name="Scannell D.R."/>
            <person name="Frank A.C."/>
            <person name="Conant G.C."/>
            <person name="Byrne K.P."/>
            <person name="Woolfit M."/>
            <person name="Wolfe K.H."/>
        </authorList>
    </citation>
    <scope>NUCLEOTIDE SEQUENCE [LARGE SCALE GENOMIC DNA]</scope>
</reference>
<accession>A7TEQ6</accession>
<dbReference type="Proteomes" id="UP000000267">
    <property type="component" value="Unassembled WGS sequence"/>
</dbReference>
<gene>
    <name evidence="1" type="ORF">Kpol_1050p9</name>
</gene>
<organism evidence="2">
    <name type="scientific">Vanderwaltozyma polyspora (strain ATCC 22028 / DSM 70294 / BCRC 21397 / CBS 2163 / NBRC 10782 / NRRL Y-8283 / UCD 57-17)</name>
    <name type="common">Kluyveromyces polysporus</name>
    <dbReference type="NCBI Taxonomy" id="436907"/>
    <lineage>
        <taxon>Eukaryota</taxon>
        <taxon>Fungi</taxon>
        <taxon>Dikarya</taxon>
        <taxon>Ascomycota</taxon>
        <taxon>Saccharomycotina</taxon>
        <taxon>Saccharomycetes</taxon>
        <taxon>Saccharomycetales</taxon>
        <taxon>Saccharomycetaceae</taxon>
        <taxon>Vanderwaltozyma</taxon>
    </lineage>
</organism>
<dbReference type="KEGG" id="vpo:Kpol_1050p9"/>
<name>A7TEQ6_VANPO</name>
<dbReference type="RefSeq" id="XP_001647010.1">
    <property type="nucleotide sequence ID" value="XM_001646960.1"/>
</dbReference>